<keyword evidence="3" id="KW-0540">Nuclease</keyword>
<evidence type="ECO:0000256" key="1">
    <source>
        <dbReference type="ARBA" id="ARBA00022679"/>
    </source>
</evidence>
<protein>
    <recommendedName>
        <fullName evidence="7">Reverse transcriptase RNase H-like domain-containing protein</fullName>
    </recommendedName>
</protein>
<dbReference type="GO" id="GO:0016787">
    <property type="term" value="F:hydrolase activity"/>
    <property type="evidence" value="ECO:0007669"/>
    <property type="project" value="UniProtKB-KW"/>
</dbReference>
<evidence type="ECO:0000259" key="7">
    <source>
        <dbReference type="Pfam" id="PF17917"/>
    </source>
</evidence>
<keyword evidence="9" id="KW-1185">Reference proteome</keyword>
<dbReference type="InterPro" id="IPR041373">
    <property type="entry name" value="RT_RNaseH"/>
</dbReference>
<evidence type="ECO:0000313" key="8">
    <source>
        <dbReference type="EMBL" id="VAI85336.1"/>
    </source>
</evidence>
<gene>
    <name evidence="8" type="ORF">TRITD_7Bv1G052910</name>
</gene>
<evidence type="ECO:0000256" key="5">
    <source>
        <dbReference type="ARBA" id="ARBA00022801"/>
    </source>
</evidence>
<dbReference type="OMA" id="KICYRTG"/>
<dbReference type="EMBL" id="LT934124">
    <property type="protein sequence ID" value="VAI85336.1"/>
    <property type="molecule type" value="Genomic_DNA"/>
</dbReference>
<keyword evidence="1" id="KW-0808">Transferase</keyword>
<sequence length="75" mass="8898">MSTYEKECMVILMAVDQWRPYLHTDEFIIRTDQRSLTHLDDQHLSTPWQQKAFTKLLGMRYKICYRTGASNTAVD</sequence>
<dbReference type="Proteomes" id="UP000324705">
    <property type="component" value="Chromosome 7B"/>
</dbReference>
<organism evidence="8 9">
    <name type="scientific">Triticum turgidum subsp. durum</name>
    <name type="common">Durum wheat</name>
    <name type="synonym">Triticum durum</name>
    <dbReference type="NCBI Taxonomy" id="4567"/>
    <lineage>
        <taxon>Eukaryota</taxon>
        <taxon>Viridiplantae</taxon>
        <taxon>Streptophyta</taxon>
        <taxon>Embryophyta</taxon>
        <taxon>Tracheophyta</taxon>
        <taxon>Spermatophyta</taxon>
        <taxon>Magnoliopsida</taxon>
        <taxon>Liliopsida</taxon>
        <taxon>Poales</taxon>
        <taxon>Poaceae</taxon>
        <taxon>BOP clade</taxon>
        <taxon>Pooideae</taxon>
        <taxon>Triticodae</taxon>
        <taxon>Triticeae</taxon>
        <taxon>Triticinae</taxon>
        <taxon>Triticum</taxon>
    </lineage>
</organism>
<evidence type="ECO:0000256" key="2">
    <source>
        <dbReference type="ARBA" id="ARBA00022695"/>
    </source>
</evidence>
<dbReference type="GO" id="GO:0004519">
    <property type="term" value="F:endonuclease activity"/>
    <property type="evidence" value="ECO:0007669"/>
    <property type="project" value="UniProtKB-KW"/>
</dbReference>
<evidence type="ECO:0000313" key="9">
    <source>
        <dbReference type="Proteomes" id="UP000324705"/>
    </source>
</evidence>
<keyword evidence="6" id="KW-0695">RNA-directed DNA polymerase</keyword>
<dbReference type="Gramene" id="TRITD7Bv1G052910.1">
    <property type="protein sequence ID" value="TRITD7Bv1G052910.1"/>
    <property type="gene ID" value="TRITD7Bv1G052910"/>
</dbReference>
<evidence type="ECO:0000256" key="4">
    <source>
        <dbReference type="ARBA" id="ARBA00022759"/>
    </source>
</evidence>
<dbReference type="GO" id="GO:0003964">
    <property type="term" value="F:RNA-directed DNA polymerase activity"/>
    <property type="evidence" value="ECO:0007669"/>
    <property type="project" value="UniProtKB-KW"/>
</dbReference>
<accession>A0A9R0ZWR6</accession>
<dbReference type="AlphaFoldDB" id="A0A9R0ZWR6"/>
<dbReference type="SUPFAM" id="SSF56672">
    <property type="entry name" value="DNA/RNA polymerases"/>
    <property type="match status" value="1"/>
</dbReference>
<keyword evidence="2" id="KW-0548">Nucleotidyltransferase</keyword>
<dbReference type="Pfam" id="PF17917">
    <property type="entry name" value="RT_RNaseH"/>
    <property type="match status" value="1"/>
</dbReference>
<evidence type="ECO:0000256" key="3">
    <source>
        <dbReference type="ARBA" id="ARBA00022722"/>
    </source>
</evidence>
<reference evidence="8 9" key="1">
    <citation type="submission" date="2017-09" db="EMBL/GenBank/DDBJ databases">
        <authorList>
            <consortium name="International Durum Wheat Genome Sequencing Consortium (IDWGSC)"/>
            <person name="Milanesi L."/>
        </authorList>
    </citation>
    <scope>NUCLEOTIDE SEQUENCE [LARGE SCALE GENOMIC DNA]</scope>
    <source>
        <strain evidence="9">cv. Svevo</strain>
    </source>
</reference>
<evidence type="ECO:0000256" key="6">
    <source>
        <dbReference type="ARBA" id="ARBA00022918"/>
    </source>
</evidence>
<feature type="domain" description="Reverse transcriptase RNase H-like" evidence="7">
    <location>
        <begin position="2"/>
        <end position="56"/>
    </location>
</feature>
<name>A0A9R0ZWR6_TRITD</name>
<proteinExistence type="predicted"/>
<keyword evidence="4" id="KW-0255">Endonuclease</keyword>
<dbReference type="InterPro" id="IPR043502">
    <property type="entry name" value="DNA/RNA_pol_sf"/>
</dbReference>
<keyword evidence="5" id="KW-0378">Hydrolase</keyword>